<dbReference type="RefSeq" id="WP_379764157.1">
    <property type="nucleotide sequence ID" value="NZ_JBHSCL010000004.1"/>
</dbReference>
<organism evidence="1 2">
    <name type="scientific">Flagellimonas marina</name>
    <dbReference type="NCBI Taxonomy" id="1775168"/>
    <lineage>
        <taxon>Bacteria</taxon>
        <taxon>Pseudomonadati</taxon>
        <taxon>Bacteroidota</taxon>
        <taxon>Flavobacteriia</taxon>
        <taxon>Flavobacteriales</taxon>
        <taxon>Flavobacteriaceae</taxon>
        <taxon>Flagellimonas</taxon>
    </lineage>
</organism>
<dbReference type="InterPro" id="IPR015943">
    <property type="entry name" value="WD40/YVTN_repeat-like_dom_sf"/>
</dbReference>
<evidence type="ECO:0000313" key="1">
    <source>
        <dbReference type="EMBL" id="MFC4220513.1"/>
    </source>
</evidence>
<sequence length="421" mass="48764">MAMNKFEKLVYDAVKKNPNIKLKVRNIYQSVFDLLPNKKDFSTNEIQAKEGYFFGFHDVSPFSFDDTKLLANRLTIPFRMPKRGDILEVGYFHFDGKMRDYVKIGDCHAWNYHKGCRLQWAGEDHVIYNDAVGDELVSQLCCVSKKQTKTIPFPIDSASFCGTMATSFSYGRLEKLMPGYGYAYEDETYNHLKVPSETGLFLGNLTKGTRELILSLDDLSKVGDISLSDLESHHYVTHSLFSPDNRYISFLHRWVNEDNVLKRWSRLVVYDLVTKKCHVAPTNDMVSHYVWNKKNQIVAYCRVGDIDSHVLFEEPTLQKFKRVAYPKLNSDGHQSFITPETFVTDTYPDKYRMANLYKVDSTSNETVLLARINSFKKFQSRTRKHWCCDLHPRMNRKGDVVCFDSVHTGERALCTMDIKNS</sequence>
<dbReference type="SUPFAM" id="SSF82171">
    <property type="entry name" value="DPP6 N-terminal domain-like"/>
    <property type="match status" value="1"/>
</dbReference>
<dbReference type="Gene3D" id="2.130.10.10">
    <property type="entry name" value="YVTN repeat-like/Quinoprotein amine dehydrogenase"/>
    <property type="match status" value="1"/>
</dbReference>
<proteinExistence type="predicted"/>
<dbReference type="Proteomes" id="UP001595841">
    <property type="component" value="Unassembled WGS sequence"/>
</dbReference>
<accession>A0ABV8PMW9</accession>
<keyword evidence="2" id="KW-1185">Reference proteome</keyword>
<dbReference type="EMBL" id="JBHSCL010000004">
    <property type="protein sequence ID" value="MFC4220513.1"/>
    <property type="molecule type" value="Genomic_DNA"/>
</dbReference>
<name>A0ABV8PMW9_9FLAO</name>
<evidence type="ECO:0000313" key="2">
    <source>
        <dbReference type="Proteomes" id="UP001595841"/>
    </source>
</evidence>
<protein>
    <submittedName>
        <fullName evidence="1">Uncharacterized protein</fullName>
    </submittedName>
</protein>
<gene>
    <name evidence="1" type="ORF">ACFOWS_10230</name>
</gene>
<comment type="caution">
    <text evidence="1">The sequence shown here is derived from an EMBL/GenBank/DDBJ whole genome shotgun (WGS) entry which is preliminary data.</text>
</comment>
<reference evidence="2" key="1">
    <citation type="journal article" date="2019" name="Int. J. Syst. Evol. Microbiol.">
        <title>The Global Catalogue of Microorganisms (GCM) 10K type strain sequencing project: providing services to taxonomists for standard genome sequencing and annotation.</title>
        <authorList>
            <consortium name="The Broad Institute Genomics Platform"/>
            <consortium name="The Broad Institute Genome Sequencing Center for Infectious Disease"/>
            <person name="Wu L."/>
            <person name="Ma J."/>
        </authorList>
    </citation>
    <scope>NUCLEOTIDE SEQUENCE [LARGE SCALE GENOMIC DNA]</scope>
    <source>
        <strain evidence="2">CGMCC 1.15774</strain>
    </source>
</reference>